<proteinExistence type="predicted"/>
<dbReference type="InterPro" id="IPR013154">
    <property type="entry name" value="ADH-like_N"/>
</dbReference>
<dbReference type="PANTHER" id="PTHR48106">
    <property type="entry name" value="QUINONE OXIDOREDUCTASE PIG3-RELATED"/>
    <property type="match status" value="1"/>
</dbReference>
<dbReference type="InterPro" id="IPR013149">
    <property type="entry name" value="ADH-like_C"/>
</dbReference>
<dbReference type="GO" id="GO:0070402">
    <property type="term" value="F:NADPH binding"/>
    <property type="evidence" value="ECO:0007669"/>
    <property type="project" value="TreeGrafter"/>
</dbReference>
<dbReference type="InterPro" id="IPR036291">
    <property type="entry name" value="NAD(P)-bd_dom_sf"/>
</dbReference>
<keyword evidence="2" id="KW-0560">Oxidoreductase</keyword>
<sequence length="319" mass="34519">MKAVVLTEPTKGEDIRLAKCPVPKVCPGWVLVKVKAFGMNHSEQILRQGEIQADYIKKPVIPGIECVGEIADPSDSSFQKGQKVAALMGGMGRSFNGSYGEYTLLPAHHVFPISSSLSWKELAAVPETYFTAWGSLFEGLDLKPSDTLLIRGATCALGYAAVQIGKALGCKVIATTHREEKLPLLKEADQAVLDTGKLTGILTGVTKALELVGPKTLGDTLNCVEKGGIVCNTGVLGGVYGIKFFDPIKFIPNGVYLTGFHSNWPSQKVMDQIFDFLDSHRLKPPIGKTFPFSLIREACMAQDMGIVNGKIVVYMEDNK</sequence>
<feature type="domain" description="Enoyl reductase (ER)" evidence="3">
    <location>
        <begin position="12"/>
        <end position="313"/>
    </location>
</feature>
<dbReference type="Pfam" id="PF00107">
    <property type="entry name" value="ADH_zinc_N"/>
    <property type="match status" value="1"/>
</dbReference>
<dbReference type="Proteomes" id="UP000823893">
    <property type="component" value="Unassembled WGS sequence"/>
</dbReference>
<gene>
    <name evidence="4" type="ORF">H9935_14200</name>
</gene>
<evidence type="ECO:0000256" key="2">
    <source>
        <dbReference type="ARBA" id="ARBA00023002"/>
    </source>
</evidence>
<evidence type="ECO:0000256" key="1">
    <source>
        <dbReference type="ARBA" id="ARBA00022857"/>
    </source>
</evidence>
<dbReference type="EMBL" id="DWWV01000194">
    <property type="protein sequence ID" value="HJC11924.1"/>
    <property type="molecule type" value="Genomic_DNA"/>
</dbReference>
<dbReference type="Pfam" id="PF08240">
    <property type="entry name" value="ADH_N"/>
    <property type="match status" value="1"/>
</dbReference>
<dbReference type="PANTHER" id="PTHR48106:SF18">
    <property type="entry name" value="QUINONE OXIDOREDUCTASE PIG3"/>
    <property type="match status" value="1"/>
</dbReference>
<dbReference type="AlphaFoldDB" id="A0A9D2SLT7"/>
<dbReference type="SUPFAM" id="SSF50129">
    <property type="entry name" value="GroES-like"/>
    <property type="match status" value="1"/>
</dbReference>
<organism evidence="4 5">
    <name type="scientific">Candidatus Blautia merdigallinarum</name>
    <dbReference type="NCBI Taxonomy" id="2838495"/>
    <lineage>
        <taxon>Bacteria</taxon>
        <taxon>Bacillati</taxon>
        <taxon>Bacillota</taxon>
        <taxon>Clostridia</taxon>
        <taxon>Lachnospirales</taxon>
        <taxon>Lachnospiraceae</taxon>
        <taxon>Blautia</taxon>
    </lineage>
</organism>
<evidence type="ECO:0000313" key="4">
    <source>
        <dbReference type="EMBL" id="HJC11924.1"/>
    </source>
</evidence>
<dbReference type="SMART" id="SM00829">
    <property type="entry name" value="PKS_ER"/>
    <property type="match status" value="1"/>
</dbReference>
<dbReference type="GO" id="GO:0016651">
    <property type="term" value="F:oxidoreductase activity, acting on NAD(P)H"/>
    <property type="evidence" value="ECO:0007669"/>
    <property type="project" value="TreeGrafter"/>
</dbReference>
<comment type="caution">
    <text evidence="4">The sequence shown here is derived from an EMBL/GenBank/DDBJ whole genome shotgun (WGS) entry which is preliminary data.</text>
</comment>
<dbReference type="SUPFAM" id="SSF51735">
    <property type="entry name" value="NAD(P)-binding Rossmann-fold domains"/>
    <property type="match status" value="1"/>
</dbReference>
<evidence type="ECO:0000259" key="3">
    <source>
        <dbReference type="SMART" id="SM00829"/>
    </source>
</evidence>
<protein>
    <submittedName>
        <fullName evidence="4">Zinc-binding dehydrogenase</fullName>
    </submittedName>
</protein>
<reference evidence="4" key="2">
    <citation type="submission" date="2021-04" db="EMBL/GenBank/DDBJ databases">
        <authorList>
            <person name="Gilroy R."/>
        </authorList>
    </citation>
    <scope>NUCLEOTIDE SEQUENCE</scope>
    <source>
        <strain evidence="4">ChiSxjej6B18-287</strain>
    </source>
</reference>
<dbReference type="Gene3D" id="3.90.180.10">
    <property type="entry name" value="Medium-chain alcohol dehydrogenases, catalytic domain"/>
    <property type="match status" value="1"/>
</dbReference>
<reference evidence="4" key="1">
    <citation type="journal article" date="2021" name="PeerJ">
        <title>Extensive microbial diversity within the chicken gut microbiome revealed by metagenomics and culture.</title>
        <authorList>
            <person name="Gilroy R."/>
            <person name="Ravi A."/>
            <person name="Getino M."/>
            <person name="Pursley I."/>
            <person name="Horton D.L."/>
            <person name="Alikhan N.F."/>
            <person name="Baker D."/>
            <person name="Gharbi K."/>
            <person name="Hall N."/>
            <person name="Watson M."/>
            <person name="Adriaenssens E.M."/>
            <person name="Foster-Nyarko E."/>
            <person name="Jarju S."/>
            <person name="Secka A."/>
            <person name="Antonio M."/>
            <person name="Oren A."/>
            <person name="Chaudhuri R.R."/>
            <person name="La Ragione R."/>
            <person name="Hildebrand F."/>
            <person name="Pallen M.J."/>
        </authorList>
    </citation>
    <scope>NUCLEOTIDE SEQUENCE</scope>
    <source>
        <strain evidence="4">ChiSxjej6B18-287</strain>
    </source>
</reference>
<name>A0A9D2SLT7_9FIRM</name>
<accession>A0A9D2SLT7</accession>
<dbReference type="InterPro" id="IPR020843">
    <property type="entry name" value="ER"/>
</dbReference>
<evidence type="ECO:0000313" key="5">
    <source>
        <dbReference type="Proteomes" id="UP000823893"/>
    </source>
</evidence>
<keyword evidence="1" id="KW-0521">NADP</keyword>
<dbReference type="InterPro" id="IPR011032">
    <property type="entry name" value="GroES-like_sf"/>
</dbReference>